<dbReference type="EMBL" id="AB370337">
    <property type="protein sequence ID" value="BAH56410.1"/>
    <property type="molecule type" value="Genomic_DNA"/>
</dbReference>
<feature type="compositionally biased region" description="Low complexity" evidence="1">
    <location>
        <begin position="234"/>
        <end position="248"/>
    </location>
</feature>
<geneLocation type="plasmid" evidence="6">
    <name>pUCCLBBS449_A</name>
</geneLocation>
<organism evidence="5">
    <name type="scientific">Levilactobacillus brevis</name>
    <name type="common">Lactobacillus brevis</name>
    <dbReference type="NCBI Taxonomy" id="1580"/>
    <lineage>
        <taxon>Bacteria</taxon>
        <taxon>Bacillati</taxon>
        <taxon>Bacillota</taxon>
        <taxon>Bacilli</taxon>
        <taxon>Lactobacillales</taxon>
        <taxon>Lactobacillaceae</taxon>
        <taxon>Levilactobacillus</taxon>
    </lineage>
</organism>
<evidence type="ECO:0000259" key="4">
    <source>
        <dbReference type="Pfam" id="PF17998"/>
    </source>
</evidence>
<geneLocation type="plasmid" evidence="7">
    <name>pucclbbs449_a</name>
</geneLocation>
<feature type="region of interest" description="Disordered" evidence="1">
    <location>
        <begin position="211"/>
        <end position="248"/>
    </location>
</feature>
<feature type="signal peptide" evidence="3">
    <location>
        <begin position="1"/>
        <end position="33"/>
    </location>
</feature>
<keyword evidence="2" id="KW-0812">Transmembrane</keyword>
<keyword evidence="2" id="KW-1133">Transmembrane helix</keyword>
<feature type="compositionally biased region" description="Basic and acidic residues" evidence="1">
    <location>
        <begin position="219"/>
        <end position="233"/>
    </location>
</feature>
<geneLocation type="plasmid" evidence="5">
    <name>pLB925A04</name>
</geneLocation>
<gene>
    <name evidence="6" type="ORF">UCCLBBS449_pA0023</name>
</gene>
<evidence type="ECO:0000256" key="1">
    <source>
        <dbReference type="SAM" id="MobiDB-lite"/>
    </source>
</evidence>
<dbReference type="AlphaFoldDB" id="C0SQM8"/>
<keyword evidence="2" id="KW-0472">Membrane</keyword>
<evidence type="ECO:0000313" key="5">
    <source>
        <dbReference type="EMBL" id="BAH56410.1"/>
    </source>
</evidence>
<feature type="region of interest" description="Disordered" evidence="1">
    <location>
        <begin position="34"/>
        <end position="70"/>
    </location>
</feature>
<protein>
    <recommendedName>
        <fullName evidence="4">Adhesin isopeptide-forming adherence domain-containing protein</fullName>
    </recommendedName>
</protein>
<sequence>MKNQFKKRNKQLLTAATLMLLTIPCVAPTVAHAASTDTSSSTSTSSSSTSSDSTDSSSVTSDDTSSTTTATYGQTKEVKVGDTVVWHSIFTPGNTTSTDSMKDLTFADPLNSSLTYVSAKVYQVKELNGDNNPTKFGADITDKGTLNFDKATNTVNWTPKTPSDFFYSASNDNSTIDLMVTTKVKEGTKNGSTIPNTAGMTLCGKQYQTETPKVSVTAHPDKPVTPKPTKKDPSTPSNAPTAKKATAPDKTIAAGNLAKTGVRLAQSHPIIAGLIIASVVGGLGTWGYKAWKKRSVH</sequence>
<feature type="transmembrane region" description="Helical" evidence="2">
    <location>
        <begin position="270"/>
        <end position="288"/>
    </location>
</feature>
<dbReference type="EMBL" id="CP031199">
    <property type="protein sequence ID" value="QCZ54429.1"/>
    <property type="molecule type" value="Genomic_DNA"/>
</dbReference>
<reference evidence="6 7" key="2">
    <citation type="submission" date="2018-07" db="EMBL/GenBank/DDBJ databases">
        <authorList>
            <person name="Feyereisen M."/>
        </authorList>
    </citation>
    <scope>NUCLEOTIDE SEQUENCE [LARGE SCALE GENOMIC DNA]</scope>
    <source>
        <strain evidence="6 7">UCCLBBS449</strain>
        <plasmid evidence="6">pUCCLBBS449_A</plasmid>
        <plasmid evidence="7">pucclbbs449_a</plasmid>
    </source>
</reference>
<dbReference type="Gene3D" id="2.60.40.740">
    <property type="match status" value="1"/>
</dbReference>
<dbReference type="RefSeq" id="WP_012695392.1">
    <property type="nucleotide sequence ID" value="NC_012551.1"/>
</dbReference>
<dbReference type="Proteomes" id="UP000307074">
    <property type="component" value="Plasmid pUCCLBBS449_A"/>
</dbReference>
<accession>C0SQM8</accession>
<dbReference type="InterPro" id="IPR026345">
    <property type="entry name" value="Adh_isopep-form_adh_dom"/>
</dbReference>
<evidence type="ECO:0000256" key="2">
    <source>
        <dbReference type="SAM" id="Phobius"/>
    </source>
</evidence>
<feature type="chain" id="PRO_5007646767" description="Adhesin isopeptide-forming adherence domain-containing protein" evidence="3">
    <location>
        <begin position="34"/>
        <end position="297"/>
    </location>
</feature>
<reference evidence="5" key="1">
    <citation type="journal article" date="2009" name="Microbiology">
        <title>Characterization of four plasmids harboured in a Lactobacillus brevis strain encoding a novel bacteriocin, brevicin 925A, and construction of a shuttle vector for lactic acid bacteria and Escherichia coli.</title>
        <authorList>
            <person name="Wada T."/>
            <person name="Noda M."/>
            <person name="Kashiwabara F."/>
            <person name="Jeon H.J."/>
            <person name="Shirakawa A."/>
            <person name="Yabu H."/>
            <person name="Matoba Y."/>
            <person name="Kumagai T."/>
            <person name="Sugiyama M."/>
        </authorList>
    </citation>
    <scope>NUCLEOTIDE SEQUENCE</scope>
    <source>
        <strain evidence="5">925A</strain>
        <plasmid evidence="5">pLB925A04</plasmid>
    </source>
</reference>
<dbReference type="Pfam" id="PF17998">
    <property type="entry name" value="AgI_II_C2"/>
    <property type="match status" value="1"/>
</dbReference>
<evidence type="ECO:0000313" key="6">
    <source>
        <dbReference type="EMBL" id="QCZ54429.1"/>
    </source>
</evidence>
<feature type="domain" description="Adhesin isopeptide-forming adherence" evidence="4">
    <location>
        <begin position="76"/>
        <end position="211"/>
    </location>
</feature>
<dbReference type="PATRIC" id="fig|1580.52.peg.2704"/>
<evidence type="ECO:0000256" key="3">
    <source>
        <dbReference type="SAM" id="SignalP"/>
    </source>
</evidence>
<proteinExistence type="predicted"/>
<keyword evidence="3" id="KW-0732">Signal</keyword>
<evidence type="ECO:0000313" key="7">
    <source>
        <dbReference type="Proteomes" id="UP000307074"/>
    </source>
</evidence>
<keyword evidence="5" id="KW-0614">Plasmid</keyword>
<name>C0SQM8_LEVBR</name>
<feature type="compositionally biased region" description="Low complexity" evidence="1">
    <location>
        <begin position="35"/>
        <end position="69"/>
    </location>
</feature>